<dbReference type="PANTHER" id="PTHR10635:SF0">
    <property type="entry name" value="COATOMER SUBUNIT BETA"/>
    <property type="match status" value="1"/>
</dbReference>
<sequence length="959" mass="106606">MSFLENAYSLVHQDNAADVPSLSDLRTQLEKGSDETKVETMKRILTVMLNGDPMPQLLMHIIRFVMPSKSKQLKKLLYFYYEICPKLDAQGKLKQEMILVCNGIRNDLQHPNEYIRGNTLRFLCKLREPELIEPLLSSARSCLEHRHAYVRKNAVFAVACIYQHSPTLIPDAADLIATFLEGENDPTCKRNAFAALSSISHDKALVYLSKVFDGIPNAEELIQLVELEFIRKDAVQNPQNKARYLRLIFDLLEASASTVVYEAASSLTALTSNPVAVKAAAGKFIELAIKEADNNVKLIVLDRVDQLRKKNEGILDDLTMEVLRVLSSADLDVRRKALTIALEMVSSKNVEEVVLLLKKELSKTVDQEYEKNTEYRQLLIHSIHQCAIKFSEVAASVVDLLMDFIADFNNTSAVDVINFVKEVVEKFPKLRAAIVARLVDTLSEVRAGKVYRGILWIVGEYSLEEKDIRDAWKRIRASLGEIPILASEQRLLDGVEGEDEHKDEGEVNGHSKPSAPTGSRRVLADGTYATESALTSKSASAARLEAVKAAQKPPLRQLILDGDYYLATVLSATLTKLVMRHSDISSDAARTNALRAEAMLIMISIIRVGQSQFVKAAIDEDSVDRVMSCVRSLSEFKEHRELETVYLDDTRKAFRAMVQVEEKKRAAKEAMERAKTAVQVDDVVSIRQLSKKNAGDGTDEVELDLERAMGGDAGAAEDLSSKLSRVVQLTGFSDPVYAEAYVKVHQFDIVLDVLLVNQTTETLQNLSVEFATLGDLKVVERPTTQNLGPHDFHNVQCTIKVSSTDTGVIFGNVVYDGAHSTDTNVVILNDLHVDIMDYIQPATCTETQFRTMWTEFEWENKVNINSSAKTLRQFLDQLMACTNMNCLTPEASLKGDCQFLSANLYARSVFGEDALANLSIEKEGDDGPITGFVRIRSRSQGLALSLGTLKGLNKIGSTA</sequence>
<keyword evidence="16" id="KW-1185">Reference proteome</keyword>
<dbReference type="Pfam" id="PF01602">
    <property type="entry name" value="Adaptin_N"/>
    <property type="match status" value="1"/>
</dbReference>
<dbReference type="GO" id="GO:0005198">
    <property type="term" value="F:structural molecule activity"/>
    <property type="evidence" value="ECO:0007669"/>
    <property type="project" value="InterPro"/>
</dbReference>
<dbReference type="RefSeq" id="XP_060284272.1">
    <property type="nucleotide sequence ID" value="XM_060427677.1"/>
</dbReference>
<feature type="domain" description="Coatomer beta subunit C-terminal" evidence="13">
    <location>
        <begin position="680"/>
        <end position="817"/>
    </location>
</feature>
<keyword evidence="5 10" id="KW-0931">ER-Golgi transport</keyword>
<dbReference type="EMBL" id="MU839006">
    <property type="protein sequence ID" value="KAK1768059.1"/>
    <property type="molecule type" value="Genomic_DNA"/>
</dbReference>
<evidence type="ECO:0000256" key="10">
    <source>
        <dbReference type="PIRNR" id="PIRNR005727"/>
    </source>
</evidence>
<evidence type="ECO:0000256" key="11">
    <source>
        <dbReference type="SAM" id="MobiDB-lite"/>
    </source>
</evidence>
<evidence type="ECO:0000256" key="1">
    <source>
        <dbReference type="ARBA" id="ARBA00004255"/>
    </source>
</evidence>
<name>A0AAJ0FMN7_9PEZI</name>
<evidence type="ECO:0000256" key="9">
    <source>
        <dbReference type="ARBA" id="ARBA00023329"/>
    </source>
</evidence>
<comment type="subcellular location">
    <subcellularLocation>
        <location evidence="10">Cytoplasm</location>
    </subcellularLocation>
    <subcellularLocation>
        <location evidence="1 10">Golgi apparatus membrane</location>
        <topology evidence="1 10">Peripheral membrane protein</topology>
        <orientation evidence="1 10">Cytoplasmic side</orientation>
    </subcellularLocation>
    <subcellularLocation>
        <location evidence="10">Cytoplasmic vesicle</location>
        <location evidence="10">COPI-coated vesicle membrane</location>
        <topology evidence="10">Peripheral membrane protein</topology>
        <orientation evidence="10">Cytoplasmic side</orientation>
    </subcellularLocation>
</comment>
<evidence type="ECO:0000313" key="16">
    <source>
        <dbReference type="Proteomes" id="UP001244011"/>
    </source>
</evidence>
<dbReference type="GO" id="GO:0006886">
    <property type="term" value="P:intracellular protein transport"/>
    <property type="evidence" value="ECO:0007669"/>
    <property type="project" value="InterPro"/>
</dbReference>
<evidence type="ECO:0000259" key="14">
    <source>
        <dbReference type="Pfam" id="PF14806"/>
    </source>
</evidence>
<dbReference type="Pfam" id="PF14806">
    <property type="entry name" value="Coatomer_b_Cpla"/>
    <property type="match status" value="1"/>
</dbReference>
<protein>
    <recommendedName>
        <fullName evidence="10">Coatomer subunit beta</fullName>
    </recommendedName>
    <alternativeName>
        <fullName evidence="10">Beta-coat protein</fullName>
    </alternativeName>
</protein>
<comment type="subunit">
    <text evidence="10">Oligomeric complex that consists of at least the alpha, beta, beta', gamma, delta, epsilon and zeta subunits.</text>
</comment>
<evidence type="ECO:0000259" key="13">
    <source>
        <dbReference type="Pfam" id="PF07718"/>
    </source>
</evidence>
<organism evidence="15 16">
    <name type="scientific">Phialemonium atrogriseum</name>
    <dbReference type="NCBI Taxonomy" id="1093897"/>
    <lineage>
        <taxon>Eukaryota</taxon>
        <taxon>Fungi</taxon>
        <taxon>Dikarya</taxon>
        <taxon>Ascomycota</taxon>
        <taxon>Pezizomycotina</taxon>
        <taxon>Sordariomycetes</taxon>
        <taxon>Sordariomycetidae</taxon>
        <taxon>Cephalothecales</taxon>
        <taxon>Cephalothecaceae</taxon>
        <taxon>Phialemonium</taxon>
    </lineage>
</organism>
<evidence type="ECO:0000256" key="2">
    <source>
        <dbReference type="ARBA" id="ARBA00022448"/>
    </source>
</evidence>
<dbReference type="InterPro" id="IPR029446">
    <property type="entry name" value="COPB1_appendage_platform_dom"/>
</dbReference>
<dbReference type="GO" id="GO:0000139">
    <property type="term" value="C:Golgi membrane"/>
    <property type="evidence" value="ECO:0007669"/>
    <property type="project" value="UniProtKB-SubCell"/>
</dbReference>
<dbReference type="Pfam" id="PF07718">
    <property type="entry name" value="Coatamer_beta_C"/>
    <property type="match status" value="1"/>
</dbReference>
<dbReference type="Gene3D" id="1.25.10.10">
    <property type="entry name" value="Leucine-rich Repeat Variant"/>
    <property type="match status" value="1"/>
</dbReference>
<keyword evidence="2 10" id="KW-0813">Transport</keyword>
<dbReference type="PANTHER" id="PTHR10635">
    <property type="entry name" value="COATOMER SUBUNIT BETA"/>
    <property type="match status" value="1"/>
</dbReference>
<feature type="region of interest" description="Disordered" evidence="11">
    <location>
        <begin position="495"/>
        <end position="521"/>
    </location>
</feature>
<evidence type="ECO:0000256" key="6">
    <source>
        <dbReference type="ARBA" id="ARBA00022927"/>
    </source>
</evidence>
<gene>
    <name evidence="15" type="ORF">QBC33DRAFT_536144</name>
</gene>
<dbReference type="GeneID" id="85310864"/>
<reference evidence="15" key="1">
    <citation type="submission" date="2023-06" db="EMBL/GenBank/DDBJ databases">
        <title>Genome-scale phylogeny and comparative genomics of the fungal order Sordariales.</title>
        <authorList>
            <consortium name="Lawrence Berkeley National Laboratory"/>
            <person name="Hensen N."/>
            <person name="Bonometti L."/>
            <person name="Westerberg I."/>
            <person name="Brannstrom I.O."/>
            <person name="Guillou S."/>
            <person name="Cros-Aarteil S."/>
            <person name="Calhoun S."/>
            <person name="Haridas S."/>
            <person name="Kuo A."/>
            <person name="Mondo S."/>
            <person name="Pangilinan J."/>
            <person name="Riley R."/>
            <person name="Labutti K."/>
            <person name="Andreopoulos B."/>
            <person name="Lipzen A."/>
            <person name="Chen C."/>
            <person name="Yanf M."/>
            <person name="Daum C."/>
            <person name="Ng V."/>
            <person name="Clum A."/>
            <person name="Steindorff A."/>
            <person name="Ohm R."/>
            <person name="Martin F."/>
            <person name="Silar P."/>
            <person name="Natvig D."/>
            <person name="Lalanne C."/>
            <person name="Gautier V."/>
            <person name="Ament-Velasquez S.L."/>
            <person name="Kruys A."/>
            <person name="Hutchinson M.I."/>
            <person name="Powell A.J."/>
            <person name="Barry K."/>
            <person name="Miller A.N."/>
            <person name="Grigoriev I.V."/>
            <person name="Debuchy R."/>
            <person name="Gladieux P."/>
            <person name="Thoren M.H."/>
            <person name="Johannesson H."/>
        </authorList>
    </citation>
    <scope>NUCLEOTIDE SEQUENCE</scope>
    <source>
        <strain evidence="15">8032-3</strain>
    </source>
</reference>
<evidence type="ECO:0000259" key="12">
    <source>
        <dbReference type="Pfam" id="PF01602"/>
    </source>
</evidence>
<evidence type="ECO:0000256" key="4">
    <source>
        <dbReference type="ARBA" id="ARBA00022737"/>
    </source>
</evidence>
<dbReference type="InterPro" id="IPR002553">
    <property type="entry name" value="Clathrin/coatomer_adapt-like_N"/>
</dbReference>
<keyword evidence="9 10" id="KW-0968">Cytoplasmic vesicle</keyword>
<keyword evidence="8 10" id="KW-0472">Membrane</keyword>
<proteinExistence type="predicted"/>
<dbReference type="Proteomes" id="UP001244011">
    <property type="component" value="Unassembled WGS sequence"/>
</dbReference>
<dbReference type="GO" id="GO:0030126">
    <property type="term" value="C:COPI vesicle coat"/>
    <property type="evidence" value="ECO:0007669"/>
    <property type="project" value="InterPro"/>
</dbReference>
<evidence type="ECO:0000256" key="8">
    <source>
        <dbReference type="ARBA" id="ARBA00023136"/>
    </source>
</evidence>
<dbReference type="InterPro" id="IPR016024">
    <property type="entry name" value="ARM-type_fold"/>
</dbReference>
<dbReference type="InterPro" id="IPR011710">
    <property type="entry name" value="Coatomer_bsu_C"/>
</dbReference>
<comment type="caution">
    <text evidence="15">The sequence shown here is derived from an EMBL/GenBank/DDBJ whole genome shotgun (WGS) entry which is preliminary data.</text>
</comment>
<comment type="function">
    <text evidence="10">The coatomer is a cytosolic protein complex that binds to dilysine motifs and reversibly associates with Golgi non-clathrin-coated vesicles, which further mediate biosynthetic protein transport from the ER, via the Golgi up to the trans Golgi network. Coatomer complex is required for budding from Golgi membranes, and is essential for the retrograde Golgi-to-ER transport of dilysine-tagged proteins.</text>
</comment>
<dbReference type="GO" id="GO:0006888">
    <property type="term" value="P:endoplasmic reticulum to Golgi vesicle-mediated transport"/>
    <property type="evidence" value="ECO:0007669"/>
    <property type="project" value="TreeGrafter"/>
</dbReference>
<dbReference type="AlphaFoldDB" id="A0AAJ0FMN7"/>
<dbReference type="GO" id="GO:0006891">
    <property type="term" value="P:intra-Golgi vesicle-mediated transport"/>
    <property type="evidence" value="ECO:0007669"/>
    <property type="project" value="TreeGrafter"/>
</dbReference>
<keyword evidence="3 10" id="KW-0963">Cytoplasm</keyword>
<dbReference type="SUPFAM" id="SSF48371">
    <property type="entry name" value="ARM repeat"/>
    <property type="match status" value="1"/>
</dbReference>
<evidence type="ECO:0000256" key="7">
    <source>
        <dbReference type="ARBA" id="ARBA00023034"/>
    </source>
</evidence>
<feature type="compositionally biased region" description="Basic and acidic residues" evidence="11">
    <location>
        <begin position="499"/>
        <end position="509"/>
    </location>
</feature>
<feature type="domain" description="Coatomer beta subunit appendage platform" evidence="14">
    <location>
        <begin position="822"/>
        <end position="947"/>
    </location>
</feature>
<accession>A0AAJ0FMN7</accession>
<keyword evidence="4" id="KW-0677">Repeat</keyword>
<feature type="domain" description="Clathrin/coatomer adaptor adaptin-like N-terminal" evidence="12">
    <location>
        <begin position="22"/>
        <end position="489"/>
    </location>
</feature>
<keyword evidence="7 10" id="KW-0333">Golgi apparatus</keyword>
<dbReference type="InterPro" id="IPR016460">
    <property type="entry name" value="COPB1"/>
</dbReference>
<evidence type="ECO:0000313" key="15">
    <source>
        <dbReference type="EMBL" id="KAK1768059.1"/>
    </source>
</evidence>
<dbReference type="FunFam" id="1.25.10.10:FF:000260">
    <property type="entry name" value="Coatomer subunit beta"/>
    <property type="match status" value="1"/>
</dbReference>
<keyword evidence="6 10" id="KW-0653">Protein transport</keyword>
<dbReference type="PIRSF" id="PIRSF005727">
    <property type="entry name" value="Coatomer_beta_subunit"/>
    <property type="match status" value="1"/>
</dbReference>
<dbReference type="InterPro" id="IPR011989">
    <property type="entry name" value="ARM-like"/>
</dbReference>
<evidence type="ECO:0000256" key="3">
    <source>
        <dbReference type="ARBA" id="ARBA00022490"/>
    </source>
</evidence>
<evidence type="ECO:0000256" key="5">
    <source>
        <dbReference type="ARBA" id="ARBA00022892"/>
    </source>
</evidence>